<protein>
    <submittedName>
        <fullName evidence="1">Uncharacterized protein</fullName>
    </submittedName>
</protein>
<sequence length="170" mass="19227">MRYNVKLQWLEAQDAAAPDGIKVYTSGTLRGFTLIPAAGQVPLQFQEVKYRSLRSGSGRGMLQVLNTTGAIHLLARHVYVEHGPQMNLALNTEMRPAYQTQTTTLYAVPSEKPDVAVELTPDRSIMRLFKKHAEEMEQQIKAMGWRYDKLEDVVKMVELYNTIASDDPTE</sequence>
<comment type="caution">
    <text evidence="1">The sequence shown here is derived from an EMBL/GenBank/DDBJ whole genome shotgun (WGS) entry which is preliminary data.</text>
</comment>
<evidence type="ECO:0000313" key="1">
    <source>
        <dbReference type="EMBL" id="MBD2713999.1"/>
    </source>
</evidence>
<dbReference type="EMBL" id="JACWZZ010000001">
    <property type="protein sequence ID" value="MBD2713999.1"/>
    <property type="molecule type" value="Genomic_DNA"/>
</dbReference>
<organism evidence="1 2">
    <name type="scientific">Hymenobacter duratus</name>
    <dbReference type="NCBI Taxonomy" id="2771356"/>
    <lineage>
        <taxon>Bacteria</taxon>
        <taxon>Pseudomonadati</taxon>
        <taxon>Bacteroidota</taxon>
        <taxon>Cytophagia</taxon>
        <taxon>Cytophagales</taxon>
        <taxon>Hymenobacteraceae</taxon>
        <taxon>Hymenobacter</taxon>
    </lineage>
</organism>
<proteinExistence type="predicted"/>
<dbReference type="RefSeq" id="WP_190783124.1">
    <property type="nucleotide sequence ID" value="NZ_JACWZZ010000001.1"/>
</dbReference>
<keyword evidence="2" id="KW-1185">Reference proteome</keyword>
<gene>
    <name evidence="1" type="ORF">IC231_03015</name>
</gene>
<dbReference type="Proteomes" id="UP000642468">
    <property type="component" value="Unassembled WGS sequence"/>
</dbReference>
<evidence type="ECO:0000313" key="2">
    <source>
        <dbReference type="Proteomes" id="UP000642468"/>
    </source>
</evidence>
<reference evidence="1 2" key="1">
    <citation type="submission" date="2020-09" db="EMBL/GenBank/DDBJ databases">
        <authorList>
            <person name="Kim M.K."/>
        </authorList>
    </citation>
    <scope>NUCLEOTIDE SEQUENCE [LARGE SCALE GENOMIC DNA]</scope>
    <source>
        <strain evidence="1 2">BT646</strain>
    </source>
</reference>
<accession>A0ABR8JGQ5</accession>
<name>A0ABR8JGQ5_9BACT</name>